<protein>
    <submittedName>
        <fullName evidence="2">Uncharacterized protein</fullName>
    </submittedName>
</protein>
<proteinExistence type="predicted"/>
<accession>I5B5H2</accession>
<keyword evidence="1" id="KW-0472">Membrane</keyword>
<reference evidence="2 3" key="1">
    <citation type="submission" date="2011-09" db="EMBL/GenBank/DDBJ databases">
        <authorList>
            <consortium name="US DOE Joint Genome Institute (JGI-PGF)"/>
            <person name="Lucas S."/>
            <person name="Han J."/>
            <person name="Lapidus A."/>
            <person name="Cheng J.-F."/>
            <person name="Goodwin L."/>
            <person name="Pitluck S."/>
            <person name="Peters L."/>
            <person name="Land M.L."/>
            <person name="Hauser L."/>
            <person name="Orellana R."/>
            <person name="Lovley D."/>
            <person name="Woyke T.J."/>
        </authorList>
    </citation>
    <scope>NUCLEOTIDE SEQUENCE [LARGE SCALE GENOMIC DNA]</scope>
    <source>
        <strain evidence="2 3">2ac9</strain>
    </source>
</reference>
<dbReference type="EMBL" id="CM001488">
    <property type="protein sequence ID" value="EIM64735.1"/>
    <property type="molecule type" value="Genomic_DNA"/>
</dbReference>
<name>I5B5H2_9BACT</name>
<gene>
    <name evidence="2" type="ORF">DespoDRAFT_02918</name>
</gene>
<evidence type="ECO:0000313" key="2">
    <source>
        <dbReference type="EMBL" id="EIM64735.1"/>
    </source>
</evidence>
<dbReference type="Proteomes" id="UP000005778">
    <property type="component" value="Chromosome"/>
</dbReference>
<reference evidence="2 3" key="2">
    <citation type="submission" date="2012-02" db="EMBL/GenBank/DDBJ databases">
        <title>Improved High-Quality Draft sequence of Desulfobacter postgatei 2ac9.</title>
        <authorList>
            <consortium name="US DOE Joint Genome Institute"/>
            <person name="Lucas S."/>
            <person name="Han J."/>
            <person name="Lapidus A."/>
            <person name="Cheng J.-F."/>
            <person name="Goodwin L."/>
            <person name="Pitluck S."/>
            <person name="Peters L."/>
            <person name="Ovchinnikova G."/>
            <person name="Held B."/>
            <person name="Detter J.C."/>
            <person name="Han C."/>
            <person name="Tapia R."/>
            <person name="Land M."/>
            <person name="Hauser L."/>
            <person name="Kyrpides N."/>
            <person name="Ivanova N."/>
            <person name="Pagani I."/>
            <person name="Orellana R."/>
            <person name="Lovley D."/>
            <person name="Woyke T."/>
        </authorList>
    </citation>
    <scope>NUCLEOTIDE SEQUENCE [LARGE SCALE GENOMIC DNA]</scope>
    <source>
        <strain evidence="2 3">2ac9</strain>
    </source>
</reference>
<evidence type="ECO:0000313" key="3">
    <source>
        <dbReference type="Proteomes" id="UP000005778"/>
    </source>
</evidence>
<organism evidence="2 3">
    <name type="scientific">Desulfobacter postgatei 2ac9</name>
    <dbReference type="NCBI Taxonomy" id="879212"/>
    <lineage>
        <taxon>Bacteria</taxon>
        <taxon>Pseudomonadati</taxon>
        <taxon>Thermodesulfobacteriota</taxon>
        <taxon>Desulfobacteria</taxon>
        <taxon>Desulfobacterales</taxon>
        <taxon>Desulfobacteraceae</taxon>
        <taxon>Desulfobacter</taxon>
    </lineage>
</organism>
<keyword evidence="1" id="KW-0812">Transmembrane</keyword>
<keyword evidence="3" id="KW-1185">Reference proteome</keyword>
<evidence type="ECO:0000256" key="1">
    <source>
        <dbReference type="SAM" id="Phobius"/>
    </source>
</evidence>
<dbReference type="AlphaFoldDB" id="I5B5H2"/>
<sequence length="59" mass="6753">MESTISSSDNYQINFFKPQSTFLKNDVRAIVTCIAIWAVAAFCFRILIIPDFSCFIVKQ</sequence>
<keyword evidence="1" id="KW-1133">Transmembrane helix</keyword>
<dbReference type="HOGENOM" id="CLU_2952947_0_0_7"/>
<feature type="transmembrane region" description="Helical" evidence="1">
    <location>
        <begin position="27"/>
        <end position="48"/>
    </location>
</feature>